<comment type="similarity">
    <text evidence="4">Belongs to the D-isomer specific 2-hydroxyacid dehydrogenase family.</text>
</comment>
<dbReference type="GO" id="GO:0051287">
    <property type="term" value="F:NAD binding"/>
    <property type="evidence" value="ECO:0007669"/>
    <property type="project" value="InterPro"/>
</dbReference>
<name>A0AAE4ASS3_9HYPH</name>
<protein>
    <submittedName>
        <fullName evidence="7">Lactate dehydrogenase-like 2-hydroxyacid dehydrogenase</fullName>
    </submittedName>
</protein>
<dbReference type="Pfam" id="PF02826">
    <property type="entry name" value="2-Hacid_dh_C"/>
    <property type="match status" value="1"/>
</dbReference>
<dbReference type="FunFam" id="3.40.50.720:FF:000213">
    <property type="entry name" value="Putative 2-hydroxyacid dehydrogenase"/>
    <property type="match status" value="1"/>
</dbReference>
<evidence type="ECO:0000256" key="1">
    <source>
        <dbReference type="ARBA" id="ARBA00022857"/>
    </source>
</evidence>
<gene>
    <name evidence="7" type="ORF">J2S73_002025</name>
</gene>
<dbReference type="PANTHER" id="PTHR10996:SF178">
    <property type="entry name" value="2-HYDROXYACID DEHYDROGENASE YGL185C-RELATED"/>
    <property type="match status" value="1"/>
</dbReference>
<feature type="domain" description="D-isomer specific 2-hydroxyacid dehydrogenase NAD-binding" evidence="6">
    <location>
        <begin position="115"/>
        <end position="289"/>
    </location>
</feature>
<dbReference type="EMBL" id="JAUSUL010000002">
    <property type="protein sequence ID" value="MDQ0315568.1"/>
    <property type="molecule type" value="Genomic_DNA"/>
</dbReference>
<dbReference type="InterPro" id="IPR036291">
    <property type="entry name" value="NAD(P)-bd_dom_sf"/>
</dbReference>
<dbReference type="InterPro" id="IPR050223">
    <property type="entry name" value="D-isomer_2-hydroxyacid_DH"/>
</dbReference>
<dbReference type="CDD" id="cd12156">
    <property type="entry name" value="HPPR"/>
    <property type="match status" value="1"/>
</dbReference>
<dbReference type="GO" id="GO:0005829">
    <property type="term" value="C:cytosol"/>
    <property type="evidence" value="ECO:0007669"/>
    <property type="project" value="TreeGrafter"/>
</dbReference>
<dbReference type="GO" id="GO:0016618">
    <property type="term" value="F:hydroxypyruvate reductase [NAD(P)H] activity"/>
    <property type="evidence" value="ECO:0007669"/>
    <property type="project" value="TreeGrafter"/>
</dbReference>
<dbReference type="PANTHER" id="PTHR10996">
    <property type="entry name" value="2-HYDROXYACID DEHYDROGENASE-RELATED"/>
    <property type="match status" value="1"/>
</dbReference>
<evidence type="ECO:0000256" key="4">
    <source>
        <dbReference type="RuleBase" id="RU003719"/>
    </source>
</evidence>
<dbReference type="Proteomes" id="UP001229244">
    <property type="component" value="Unassembled WGS sequence"/>
</dbReference>
<dbReference type="AlphaFoldDB" id="A0AAE4ASS3"/>
<evidence type="ECO:0000259" key="6">
    <source>
        <dbReference type="Pfam" id="PF02826"/>
    </source>
</evidence>
<dbReference type="InterPro" id="IPR006139">
    <property type="entry name" value="D-isomer_2_OHA_DH_cat_dom"/>
</dbReference>
<reference evidence="7" key="1">
    <citation type="submission" date="2023-07" db="EMBL/GenBank/DDBJ databases">
        <title>Genomic Encyclopedia of Type Strains, Phase IV (KMG-IV): sequencing the most valuable type-strain genomes for metagenomic binning, comparative biology and taxonomic classification.</title>
        <authorList>
            <person name="Goeker M."/>
        </authorList>
    </citation>
    <scope>NUCLEOTIDE SEQUENCE</scope>
    <source>
        <strain evidence="7">DSM 21202</strain>
    </source>
</reference>
<evidence type="ECO:0000313" key="7">
    <source>
        <dbReference type="EMBL" id="MDQ0315568.1"/>
    </source>
</evidence>
<comment type="caution">
    <text evidence="7">The sequence shown here is derived from an EMBL/GenBank/DDBJ whole genome shotgun (WGS) entry which is preliminary data.</text>
</comment>
<evidence type="ECO:0000256" key="3">
    <source>
        <dbReference type="ARBA" id="ARBA00023027"/>
    </source>
</evidence>
<evidence type="ECO:0000259" key="5">
    <source>
        <dbReference type="Pfam" id="PF00389"/>
    </source>
</evidence>
<dbReference type="RefSeq" id="WP_306885395.1">
    <property type="nucleotide sequence ID" value="NZ_JAUSUL010000002.1"/>
</dbReference>
<organism evidence="7 8">
    <name type="scientific">Amorphus orientalis</name>
    <dbReference type="NCBI Taxonomy" id="649198"/>
    <lineage>
        <taxon>Bacteria</taxon>
        <taxon>Pseudomonadati</taxon>
        <taxon>Pseudomonadota</taxon>
        <taxon>Alphaproteobacteria</taxon>
        <taxon>Hyphomicrobiales</taxon>
        <taxon>Amorphaceae</taxon>
        <taxon>Amorphus</taxon>
    </lineage>
</organism>
<keyword evidence="3" id="KW-0520">NAD</keyword>
<evidence type="ECO:0000313" key="8">
    <source>
        <dbReference type="Proteomes" id="UP001229244"/>
    </source>
</evidence>
<dbReference type="GO" id="GO:0030267">
    <property type="term" value="F:glyoxylate reductase (NADPH) activity"/>
    <property type="evidence" value="ECO:0007669"/>
    <property type="project" value="TreeGrafter"/>
</dbReference>
<sequence>MPKTSQSLHPLLVLHPIQPAYLRLFEEAGFDPIPGWERSDFEAANRRVADDLRFVLTSGSRGLSAAEMELYPKLEMICALGAGYENIDRAAARGRGVVVTFSPGANAPQVADHAIALILAMLHDIPAADRAARTGAWKTYRNSRLHPTLSGRRLGILGFGRIGRETAGRAAGGFATPIAYSARTRRDDVDHTYFADPRALAEWAEIVVVATPGGPETRHLVDAEFLSALGPDGYLVNVSRGSVVDTAALIDALRRKTIAGAALDVVDGEPEVPAELADLPNILLTPHIAGHSPEAVTATIRLVIDNLAAHLEGRPVPTAVPID</sequence>
<dbReference type="SUPFAM" id="SSF51735">
    <property type="entry name" value="NAD(P)-binding Rossmann-fold domains"/>
    <property type="match status" value="1"/>
</dbReference>
<keyword evidence="8" id="KW-1185">Reference proteome</keyword>
<keyword evidence="2 4" id="KW-0560">Oxidoreductase</keyword>
<keyword evidence="1" id="KW-0521">NADP</keyword>
<proteinExistence type="inferred from homology"/>
<dbReference type="Gene3D" id="3.40.50.720">
    <property type="entry name" value="NAD(P)-binding Rossmann-like Domain"/>
    <property type="match status" value="2"/>
</dbReference>
<accession>A0AAE4ASS3</accession>
<feature type="domain" description="D-isomer specific 2-hydroxyacid dehydrogenase catalytic" evidence="5">
    <location>
        <begin position="12"/>
        <end position="320"/>
    </location>
</feature>
<dbReference type="InterPro" id="IPR006140">
    <property type="entry name" value="D-isomer_DH_NAD-bd"/>
</dbReference>
<dbReference type="Pfam" id="PF00389">
    <property type="entry name" value="2-Hacid_dh"/>
    <property type="match status" value="1"/>
</dbReference>
<evidence type="ECO:0000256" key="2">
    <source>
        <dbReference type="ARBA" id="ARBA00023002"/>
    </source>
</evidence>
<dbReference type="SUPFAM" id="SSF52283">
    <property type="entry name" value="Formate/glycerate dehydrogenase catalytic domain-like"/>
    <property type="match status" value="1"/>
</dbReference>